<gene>
    <name evidence="3" type="ORF">Val02_37030</name>
</gene>
<dbReference type="Pfam" id="PF13472">
    <property type="entry name" value="Lipase_GDSL_2"/>
    <property type="match status" value="1"/>
</dbReference>
<protein>
    <submittedName>
        <fullName evidence="3">Lipase</fullName>
    </submittedName>
</protein>
<organism evidence="3 4">
    <name type="scientific">Virgisporangium aliadipatigenens</name>
    <dbReference type="NCBI Taxonomy" id="741659"/>
    <lineage>
        <taxon>Bacteria</taxon>
        <taxon>Bacillati</taxon>
        <taxon>Actinomycetota</taxon>
        <taxon>Actinomycetes</taxon>
        <taxon>Micromonosporales</taxon>
        <taxon>Micromonosporaceae</taxon>
        <taxon>Virgisporangium</taxon>
    </lineage>
</organism>
<dbReference type="SMART" id="SM00458">
    <property type="entry name" value="RICIN"/>
    <property type="match status" value="1"/>
</dbReference>
<dbReference type="SUPFAM" id="SSF50370">
    <property type="entry name" value="Ricin B-like lectins"/>
    <property type="match status" value="1"/>
</dbReference>
<evidence type="ECO:0000313" key="3">
    <source>
        <dbReference type="EMBL" id="GIJ46817.1"/>
    </source>
</evidence>
<dbReference type="GO" id="GO:0004622">
    <property type="term" value="F:phosphatidylcholine lysophospholipase activity"/>
    <property type="evidence" value="ECO:0007669"/>
    <property type="project" value="TreeGrafter"/>
</dbReference>
<dbReference type="PANTHER" id="PTHR30383">
    <property type="entry name" value="THIOESTERASE 1/PROTEASE 1/LYSOPHOSPHOLIPASE L1"/>
    <property type="match status" value="1"/>
</dbReference>
<dbReference type="AlphaFoldDB" id="A0A8J3YLX4"/>
<reference evidence="3" key="1">
    <citation type="submission" date="2021-01" db="EMBL/GenBank/DDBJ databases">
        <title>Whole genome shotgun sequence of Virgisporangium aliadipatigenens NBRC 105644.</title>
        <authorList>
            <person name="Komaki H."/>
            <person name="Tamura T."/>
        </authorList>
    </citation>
    <scope>NUCLEOTIDE SEQUENCE</scope>
    <source>
        <strain evidence="3">NBRC 105644</strain>
    </source>
</reference>
<dbReference type="CDD" id="cd23451">
    <property type="entry name" value="beta-trefoil_Ricin_laminarinase"/>
    <property type="match status" value="1"/>
</dbReference>
<keyword evidence="1" id="KW-0732">Signal</keyword>
<dbReference type="Gene3D" id="3.40.50.1110">
    <property type="entry name" value="SGNH hydrolase"/>
    <property type="match status" value="1"/>
</dbReference>
<proteinExistence type="predicted"/>
<evidence type="ECO:0000259" key="2">
    <source>
        <dbReference type="SMART" id="SM00458"/>
    </source>
</evidence>
<name>A0A8J3YLX4_9ACTN</name>
<dbReference type="CDD" id="cd01833">
    <property type="entry name" value="XynB_like"/>
    <property type="match status" value="1"/>
</dbReference>
<dbReference type="InterPro" id="IPR013830">
    <property type="entry name" value="SGNH_hydro"/>
</dbReference>
<feature type="domain" description="Ricin B lectin" evidence="2">
    <location>
        <begin position="234"/>
        <end position="362"/>
    </location>
</feature>
<dbReference type="SUPFAM" id="SSF52266">
    <property type="entry name" value="SGNH hydrolase"/>
    <property type="match status" value="1"/>
</dbReference>
<sequence>MRKGFLGLAVLALVLSLTGTAHAAESNGGVRIMPLGASITDGFNVPGGYRIKMWELLTAAGYRIDFVGSGSNGPASLGDHDHEGHSGWRIDQIHAQLNGWLRSYAPRSILIHLGTNDVNQNYDLPNAPARMGALLDAIRAAAPTAQVFVATLVPESDPVAEARIQAFNAALPGIVAQRGPLVHLVDMHSVVSQSELADGIHPTAAGYDKMGVRWVEAMRAVPASLDAQVLPPVGSPVMIANPQSGKCLDVPQTSTVDGTQLHIYDCLGSTIQTWTRTAAGELRVYGNKCLDVDHSRPADGTKIQIWTCNNSDAQRFTFTADGAIVNVATGKCVDVAWSGVENGTLVHQWTCNPSGAQRWTVR</sequence>
<dbReference type="Pfam" id="PF00652">
    <property type="entry name" value="Ricin_B_lectin"/>
    <property type="match status" value="1"/>
</dbReference>
<dbReference type="EMBL" id="BOPF01000012">
    <property type="protein sequence ID" value="GIJ46817.1"/>
    <property type="molecule type" value="Genomic_DNA"/>
</dbReference>
<evidence type="ECO:0000256" key="1">
    <source>
        <dbReference type="SAM" id="SignalP"/>
    </source>
</evidence>
<dbReference type="RefSeq" id="WP_203900331.1">
    <property type="nucleotide sequence ID" value="NZ_BOPF01000012.1"/>
</dbReference>
<accession>A0A8J3YLX4</accession>
<keyword evidence="4" id="KW-1185">Reference proteome</keyword>
<dbReference type="InterPro" id="IPR000772">
    <property type="entry name" value="Ricin_B_lectin"/>
</dbReference>
<feature type="chain" id="PRO_5035237804" evidence="1">
    <location>
        <begin position="24"/>
        <end position="362"/>
    </location>
</feature>
<feature type="signal peptide" evidence="1">
    <location>
        <begin position="1"/>
        <end position="23"/>
    </location>
</feature>
<dbReference type="InterPro" id="IPR036514">
    <property type="entry name" value="SGNH_hydro_sf"/>
</dbReference>
<dbReference type="InterPro" id="IPR051532">
    <property type="entry name" value="Ester_Hydrolysis_Enzymes"/>
</dbReference>
<comment type="caution">
    <text evidence="3">The sequence shown here is derived from an EMBL/GenBank/DDBJ whole genome shotgun (WGS) entry which is preliminary data.</text>
</comment>
<dbReference type="Proteomes" id="UP000619260">
    <property type="component" value="Unassembled WGS sequence"/>
</dbReference>
<evidence type="ECO:0000313" key="4">
    <source>
        <dbReference type="Proteomes" id="UP000619260"/>
    </source>
</evidence>
<dbReference type="InterPro" id="IPR035992">
    <property type="entry name" value="Ricin_B-like_lectins"/>
</dbReference>
<dbReference type="Gene3D" id="2.80.10.50">
    <property type="match status" value="1"/>
</dbReference>
<dbReference type="PROSITE" id="PS50231">
    <property type="entry name" value="RICIN_B_LECTIN"/>
    <property type="match status" value="1"/>
</dbReference>
<dbReference type="PANTHER" id="PTHR30383:SF5">
    <property type="entry name" value="SGNH HYDROLASE-TYPE ESTERASE DOMAIN-CONTAINING PROTEIN"/>
    <property type="match status" value="1"/>
</dbReference>